<evidence type="ECO:0000256" key="2">
    <source>
        <dbReference type="ARBA" id="ARBA00022448"/>
    </source>
</evidence>
<dbReference type="InterPro" id="IPR000515">
    <property type="entry name" value="MetI-like"/>
</dbReference>
<feature type="domain" description="ABC transmembrane type-1" evidence="8">
    <location>
        <begin position="90"/>
        <end position="274"/>
    </location>
</feature>
<accession>A0A7K3W222</accession>
<reference evidence="9 10" key="1">
    <citation type="submission" date="2020-02" db="EMBL/GenBank/DDBJ databases">
        <title>Geodermatophilus sabuli CPCC 205279 I12A-02694.</title>
        <authorList>
            <person name="Jiang Z."/>
        </authorList>
    </citation>
    <scope>NUCLEOTIDE SEQUENCE [LARGE SCALE GENOMIC DNA]</scope>
    <source>
        <strain evidence="9 10">I12A-02694</strain>
    </source>
</reference>
<evidence type="ECO:0000256" key="3">
    <source>
        <dbReference type="ARBA" id="ARBA00022475"/>
    </source>
</evidence>
<dbReference type="EMBL" id="JAAGWF010000009">
    <property type="protein sequence ID" value="NEK58254.1"/>
    <property type="molecule type" value="Genomic_DNA"/>
</dbReference>
<dbReference type="Proteomes" id="UP000470246">
    <property type="component" value="Unassembled WGS sequence"/>
</dbReference>
<gene>
    <name evidence="9" type="ORF">GCU56_10265</name>
</gene>
<dbReference type="GO" id="GO:0005886">
    <property type="term" value="C:plasma membrane"/>
    <property type="evidence" value="ECO:0007669"/>
    <property type="project" value="UniProtKB-SubCell"/>
</dbReference>
<organism evidence="9 10">
    <name type="scientific">Geodermatophilus sabuli</name>
    <dbReference type="NCBI Taxonomy" id="1564158"/>
    <lineage>
        <taxon>Bacteria</taxon>
        <taxon>Bacillati</taxon>
        <taxon>Actinomycetota</taxon>
        <taxon>Actinomycetes</taxon>
        <taxon>Geodermatophilales</taxon>
        <taxon>Geodermatophilaceae</taxon>
        <taxon>Geodermatophilus</taxon>
    </lineage>
</organism>
<evidence type="ECO:0000256" key="6">
    <source>
        <dbReference type="ARBA" id="ARBA00023136"/>
    </source>
</evidence>
<name>A0A7K3W222_9ACTN</name>
<dbReference type="GO" id="GO:0055085">
    <property type="term" value="P:transmembrane transport"/>
    <property type="evidence" value="ECO:0007669"/>
    <property type="project" value="InterPro"/>
</dbReference>
<feature type="transmembrane region" description="Helical" evidence="7">
    <location>
        <begin position="252"/>
        <end position="270"/>
    </location>
</feature>
<dbReference type="Gene3D" id="1.10.3720.10">
    <property type="entry name" value="MetI-like"/>
    <property type="match status" value="1"/>
</dbReference>
<comment type="subcellular location">
    <subcellularLocation>
        <location evidence="1 7">Cell membrane</location>
        <topology evidence="1 7">Multi-pass membrane protein</topology>
    </subcellularLocation>
</comment>
<feature type="transmembrane region" description="Helical" evidence="7">
    <location>
        <begin position="97"/>
        <end position="117"/>
    </location>
</feature>
<evidence type="ECO:0000313" key="10">
    <source>
        <dbReference type="Proteomes" id="UP000470246"/>
    </source>
</evidence>
<dbReference type="CDD" id="cd06261">
    <property type="entry name" value="TM_PBP2"/>
    <property type="match status" value="1"/>
</dbReference>
<keyword evidence="2 7" id="KW-0813">Transport</keyword>
<comment type="similarity">
    <text evidence="7">Belongs to the binding-protein-dependent transport system permease family.</text>
</comment>
<dbReference type="PANTHER" id="PTHR30151:SF20">
    <property type="entry name" value="ABC TRANSPORTER PERMEASE PROTEIN HI_0355-RELATED"/>
    <property type="match status" value="1"/>
</dbReference>
<dbReference type="PROSITE" id="PS50928">
    <property type="entry name" value="ABC_TM1"/>
    <property type="match status" value="1"/>
</dbReference>
<feature type="transmembrane region" description="Helical" evidence="7">
    <location>
        <begin position="124"/>
        <end position="148"/>
    </location>
</feature>
<dbReference type="RefSeq" id="WP_163481612.1">
    <property type="nucleotide sequence ID" value="NZ_JAAGWF010000009.1"/>
</dbReference>
<evidence type="ECO:0000313" key="9">
    <source>
        <dbReference type="EMBL" id="NEK58254.1"/>
    </source>
</evidence>
<evidence type="ECO:0000256" key="4">
    <source>
        <dbReference type="ARBA" id="ARBA00022692"/>
    </source>
</evidence>
<dbReference type="SUPFAM" id="SSF161098">
    <property type="entry name" value="MetI-like"/>
    <property type="match status" value="1"/>
</dbReference>
<comment type="caution">
    <text evidence="9">The sequence shown here is derived from an EMBL/GenBank/DDBJ whole genome shotgun (WGS) entry which is preliminary data.</text>
</comment>
<dbReference type="Pfam" id="PF00528">
    <property type="entry name" value="BPD_transp_1"/>
    <property type="match status" value="1"/>
</dbReference>
<evidence type="ECO:0000256" key="5">
    <source>
        <dbReference type="ARBA" id="ARBA00022989"/>
    </source>
</evidence>
<dbReference type="InterPro" id="IPR035906">
    <property type="entry name" value="MetI-like_sf"/>
</dbReference>
<protein>
    <submittedName>
        <fullName evidence="9">ABC transporter permease</fullName>
    </submittedName>
</protein>
<keyword evidence="4 7" id="KW-0812">Transmembrane</keyword>
<dbReference type="AlphaFoldDB" id="A0A7K3W222"/>
<sequence length="291" mass="30733">MTAVQQPTPMSDAAQESVGVPARPTFRARAGHGASAFLRRAAKILAIVVVLLLLWKLVTVVFGIRDFLLPPPEQVLEEMWANAAVLWGHTLVTAQEVVVGFLIAAVLGLGCAILMTASQLVARLFYPALVISQAIPKVAIAPLLVVWLGFGQPTIITIVVIIAFFPVAVSGAGGLREVPRDLVMLGNSMGLRGARLFRKIMIPYALGAIFSGLKVGMTLALIGAVVGEFVTGQSGLGYYIQSSSSAFNVAQSFGGIIAIVVLGLVAFKLVELAESLAMPWRREHSAFTASA</sequence>
<keyword evidence="5 7" id="KW-1133">Transmembrane helix</keyword>
<keyword evidence="10" id="KW-1185">Reference proteome</keyword>
<dbReference type="PANTHER" id="PTHR30151">
    <property type="entry name" value="ALKANE SULFONATE ABC TRANSPORTER-RELATED, MEMBRANE SUBUNIT"/>
    <property type="match status" value="1"/>
</dbReference>
<proteinExistence type="inferred from homology"/>
<feature type="transmembrane region" description="Helical" evidence="7">
    <location>
        <begin position="154"/>
        <end position="175"/>
    </location>
</feature>
<feature type="transmembrane region" description="Helical" evidence="7">
    <location>
        <begin position="44"/>
        <end position="64"/>
    </location>
</feature>
<evidence type="ECO:0000259" key="8">
    <source>
        <dbReference type="PROSITE" id="PS50928"/>
    </source>
</evidence>
<evidence type="ECO:0000256" key="1">
    <source>
        <dbReference type="ARBA" id="ARBA00004651"/>
    </source>
</evidence>
<keyword evidence="6 7" id="KW-0472">Membrane</keyword>
<evidence type="ECO:0000256" key="7">
    <source>
        <dbReference type="RuleBase" id="RU363032"/>
    </source>
</evidence>
<keyword evidence="3" id="KW-1003">Cell membrane</keyword>